<accession>A0ABW2TEY2</accession>
<evidence type="ECO:0000256" key="4">
    <source>
        <dbReference type="ARBA" id="ARBA00021735"/>
    </source>
</evidence>
<reference evidence="8" key="1">
    <citation type="journal article" date="2019" name="Int. J. Syst. Evol. Microbiol.">
        <title>The Global Catalogue of Microorganisms (GCM) 10K type strain sequencing project: providing services to taxonomists for standard genome sequencing and annotation.</title>
        <authorList>
            <consortium name="The Broad Institute Genomics Platform"/>
            <consortium name="The Broad Institute Genome Sequencing Center for Infectious Disease"/>
            <person name="Wu L."/>
            <person name="Ma J."/>
        </authorList>
    </citation>
    <scope>NUCLEOTIDE SEQUENCE [LARGE SCALE GENOMIC DNA]</scope>
    <source>
        <strain evidence="8">JCM 10083</strain>
    </source>
</reference>
<dbReference type="EMBL" id="JBHTEE010000001">
    <property type="protein sequence ID" value="MFC7606331.1"/>
    <property type="molecule type" value="Genomic_DNA"/>
</dbReference>
<comment type="similarity">
    <text evidence="2">Belongs to the pterin-4-alpha-carbinolamine dehydratase family.</text>
</comment>
<dbReference type="InterPro" id="IPR036428">
    <property type="entry name" value="PCD_sf"/>
</dbReference>
<evidence type="ECO:0000256" key="6">
    <source>
        <dbReference type="SAM" id="MobiDB-lite"/>
    </source>
</evidence>
<dbReference type="Gene3D" id="3.30.1360.20">
    <property type="entry name" value="Transcriptional coactivator/pterin dehydratase"/>
    <property type="match status" value="1"/>
</dbReference>
<proteinExistence type="inferred from homology"/>
<evidence type="ECO:0000256" key="5">
    <source>
        <dbReference type="ARBA" id="ARBA00023239"/>
    </source>
</evidence>
<comment type="caution">
    <text evidence="7">The sequence shown here is derived from an EMBL/GenBank/DDBJ whole genome shotgun (WGS) entry which is preliminary data.</text>
</comment>
<evidence type="ECO:0000313" key="8">
    <source>
        <dbReference type="Proteomes" id="UP001596514"/>
    </source>
</evidence>
<feature type="region of interest" description="Disordered" evidence="6">
    <location>
        <begin position="1"/>
        <end position="25"/>
    </location>
</feature>
<dbReference type="SUPFAM" id="SSF55248">
    <property type="entry name" value="PCD-like"/>
    <property type="match status" value="1"/>
</dbReference>
<dbReference type="Proteomes" id="UP001596514">
    <property type="component" value="Unassembled WGS sequence"/>
</dbReference>
<protein>
    <recommendedName>
        <fullName evidence="4">Putative pterin-4-alpha-carbinolamine dehydratase</fullName>
        <ecNumber evidence="3">4.2.1.96</ecNumber>
    </recommendedName>
</protein>
<gene>
    <name evidence="7" type="ORF">ACFQVD_40145</name>
</gene>
<dbReference type="InterPro" id="IPR001533">
    <property type="entry name" value="Pterin_deHydtase"/>
</dbReference>
<dbReference type="Pfam" id="PF01329">
    <property type="entry name" value="Pterin_4a"/>
    <property type="match status" value="1"/>
</dbReference>
<evidence type="ECO:0000256" key="2">
    <source>
        <dbReference type="ARBA" id="ARBA00006472"/>
    </source>
</evidence>
<keyword evidence="5" id="KW-0456">Lyase</keyword>
<feature type="compositionally biased region" description="Polar residues" evidence="6">
    <location>
        <begin position="15"/>
        <end position="25"/>
    </location>
</feature>
<dbReference type="EC" id="4.2.1.96" evidence="3"/>
<evidence type="ECO:0000256" key="1">
    <source>
        <dbReference type="ARBA" id="ARBA00001554"/>
    </source>
</evidence>
<comment type="catalytic activity">
    <reaction evidence="1">
        <text>(4aS,6R)-4a-hydroxy-L-erythro-5,6,7,8-tetrahydrobiopterin = (6R)-L-erythro-6,7-dihydrobiopterin + H2O</text>
        <dbReference type="Rhea" id="RHEA:11920"/>
        <dbReference type="ChEBI" id="CHEBI:15377"/>
        <dbReference type="ChEBI" id="CHEBI:15642"/>
        <dbReference type="ChEBI" id="CHEBI:43120"/>
        <dbReference type="EC" id="4.2.1.96"/>
    </reaction>
</comment>
<dbReference type="RefSeq" id="WP_343970009.1">
    <property type="nucleotide sequence ID" value="NZ_BAAAGK010000081.1"/>
</dbReference>
<dbReference type="CDD" id="cd00488">
    <property type="entry name" value="PCD_DCoH"/>
    <property type="match status" value="1"/>
</dbReference>
<organism evidence="7 8">
    <name type="scientific">Streptosporangium amethystogenes subsp. fukuiense</name>
    <dbReference type="NCBI Taxonomy" id="698418"/>
    <lineage>
        <taxon>Bacteria</taxon>
        <taxon>Bacillati</taxon>
        <taxon>Actinomycetota</taxon>
        <taxon>Actinomycetes</taxon>
        <taxon>Streptosporangiales</taxon>
        <taxon>Streptosporangiaceae</taxon>
        <taxon>Streptosporangium</taxon>
    </lineage>
</organism>
<name>A0ABW2TEY2_9ACTN</name>
<keyword evidence="8" id="KW-1185">Reference proteome</keyword>
<evidence type="ECO:0000256" key="3">
    <source>
        <dbReference type="ARBA" id="ARBA00013252"/>
    </source>
</evidence>
<sequence length="102" mass="11363">MGLRDPLPAEEVTQRLASSGWSGDTNEISKNFSIDYDSAMRAVTEIAQAAIELEHRPDIDIRWDHLRIAMTTHTAGDVVTELDFLLADRINEITEKHGAVTT</sequence>
<evidence type="ECO:0000313" key="7">
    <source>
        <dbReference type="EMBL" id="MFC7606331.1"/>
    </source>
</evidence>